<keyword evidence="2" id="KW-1133">Transmembrane helix</keyword>
<feature type="region of interest" description="Disordered" evidence="1">
    <location>
        <begin position="1"/>
        <end position="32"/>
    </location>
</feature>
<feature type="compositionally biased region" description="Pro residues" evidence="1">
    <location>
        <begin position="204"/>
        <end position="256"/>
    </location>
</feature>
<dbReference type="STRING" id="1437874.CSPHI_07870"/>
<reference evidence="3 4" key="1">
    <citation type="submission" date="2014-08" db="EMBL/GenBank/DDBJ databases">
        <title>Complete genome sequence of Corynebacterium sphenisci CECT 5990(T) (=DSM 44792(T)), isolated from healthy wild penguins.</title>
        <authorList>
            <person name="Ruckert C."/>
            <person name="Albersmeier A."/>
            <person name="Winkler A."/>
            <person name="Kalinowski J."/>
        </authorList>
    </citation>
    <scope>NUCLEOTIDE SEQUENCE [LARGE SCALE GENOMIC DNA]</scope>
    <source>
        <strain evidence="3 4">DSM 44792</strain>
    </source>
</reference>
<gene>
    <name evidence="3" type="ORF">CSPHI_07870</name>
</gene>
<keyword evidence="4" id="KW-1185">Reference proteome</keyword>
<evidence type="ECO:0000256" key="1">
    <source>
        <dbReference type="SAM" id="MobiDB-lite"/>
    </source>
</evidence>
<evidence type="ECO:0008006" key="5">
    <source>
        <dbReference type="Google" id="ProtNLM"/>
    </source>
</evidence>
<dbReference type="EMBL" id="CP009248">
    <property type="protein sequence ID" value="APT90964.1"/>
    <property type="molecule type" value="Genomic_DNA"/>
</dbReference>
<dbReference type="Proteomes" id="UP000185469">
    <property type="component" value="Chromosome"/>
</dbReference>
<dbReference type="RefSeq" id="WP_075692229.1">
    <property type="nucleotide sequence ID" value="NZ_CP009248.1"/>
</dbReference>
<dbReference type="AlphaFoldDB" id="A0A1L7CYR1"/>
<evidence type="ECO:0000313" key="4">
    <source>
        <dbReference type="Proteomes" id="UP000185469"/>
    </source>
</evidence>
<protein>
    <recommendedName>
        <fullName evidence="5">Cell division protein FtsL</fullName>
    </recommendedName>
</protein>
<organism evidence="3 4">
    <name type="scientific">Corynebacterium sphenisci DSM 44792</name>
    <dbReference type="NCBI Taxonomy" id="1437874"/>
    <lineage>
        <taxon>Bacteria</taxon>
        <taxon>Bacillati</taxon>
        <taxon>Actinomycetota</taxon>
        <taxon>Actinomycetes</taxon>
        <taxon>Mycobacteriales</taxon>
        <taxon>Corynebacteriaceae</taxon>
        <taxon>Corynebacterium</taxon>
    </lineage>
</organism>
<dbReference type="KEGG" id="csph:CSPHI_07870"/>
<dbReference type="OrthoDB" id="4424797at2"/>
<evidence type="ECO:0000313" key="3">
    <source>
        <dbReference type="EMBL" id="APT90964.1"/>
    </source>
</evidence>
<feature type="transmembrane region" description="Helical" evidence="2">
    <location>
        <begin position="62"/>
        <end position="82"/>
    </location>
</feature>
<feature type="region of interest" description="Disordered" evidence="1">
    <location>
        <begin position="161"/>
        <end position="256"/>
    </location>
</feature>
<evidence type="ECO:0000256" key="2">
    <source>
        <dbReference type="SAM" id="Phobius"/>
    </source>
</evidence>
<sequence length="256" mass="26220">MAAIITDGPRTSRGARGGVATPARRRPRPGRGAIRLGSRQVVSVRGRRLPTAEADRTRRRNATLIIALAVAAVAAALVLSAFSTQRSLEIAEAREQEKALIDQVEVLERDTEYLRSTAEIARRAAELGMVTPEQPAILVAGPEGLAEVRPAEAEARGIIDLNGAPTRPAPPTSDPAQTAQVPGMAGPVVEERPGPGRGALTPYAPVPPAAPPAPEQGPAAPPPPAPENAPAPPPANPPAPENAPAPPGPAPAPAVD</sequence>
<name>A0A1L7CYR1_9CORY</name>
<proteinExistence type="predicted"/>
<keyword evidence="2" id="KW-0812">Transmembrane</keyword>
<accession>A0A1L7CYR1</accession>
<keyword evidence="2" id="KW-0472">Membrane</keyword>